<feature type="signal peptide" evidence="1">
    <location>
        <begin position="1"/>
        <end position="30"/>
    </location>
</feature>
<protein>
    <recommendedName>
        <fullName evidence="4">Peptidase C-terminal archaeal/bacterial domain-containing protein</fullName>
    </recommendedName>
</protein>
<dbReference type="OrthoDB" id="512115at2"/>
<reference evidence="2 3" key="1">
    <citation type="journal article" date="2018" name="Sci. Rep.">
        <title>A novel species of the marine cyanobacterium Acaryochloris with a unique pigment content and lifestyle.</title>
        <authorList>
            <person name="Partensky F."/>
            <person name="Six C."/>
            <person name="Ratin M."/>
            <person name="Garczarek L."/>
            <person name="Vaulot D."/>
            <person name="Probert I."/>
            <person name="Calteau A."/>
            <person name="Gourvil P."/>
            <person name="Marie D."/>
            <person name="Grebert T."/>
            <person name="Bouchier C."/>
            <person name="Le Panse S."/>
            <person name="Gachenot M."/>
            <person name="Rodriguez F."/>
            <person name="Garrido J.L."/>
        </authorList>
    </citation>
    <scope>NUCLEOTIDE SEQUENCE [LARGE SCALE GENOMIC DNA]</scope>
    <source>
        <strain evidence="2 3">RCC1774</strain>
    </source>
</reference>
<dbReference type="RefSeq" id="WP_110987451.1">
    <property type="nucleotide sequence ID" value="NZ_CAWNWM010000012.1"/>
</dbReference>
<evidence type="ECO:0000313" key="3">
    <source>
        <dbReference type="Proteomes" id="UP000248857"/>
    </source>
</evidence>
<name>A0A2W1JML3_9CYAN</name>
<proteinExistence type="predicted"/>
<evidence type="ECO:0000313" key="2">
    <source>
        <dbReference type="EMBL" id="PZD72122.1"/>
    </source>
</evidence>
<evidence type="ECO:0000256" key="1">
    <source>
        <dbReference type="SAM" id="SignalP"/>
    </source>
</evidence>
<organism evidence="2 3">
    <name type="scientific">Acaryochloris thomasi RCC1774</name>
    <dbReference type="NCBI Taxonomy" id="1764569"/>
    <lineage>
        <taxon>Bacteria</taxon>
        <taxon>Bacillati</taxon>
        <taxon>Cyanobacteriota</taxon>
        <taxon>Cyanophyceae</taxon>
        <taxon>Acaryochloridales</taxon>
        <taxon>Acaryochloridaceae</taxon>
        <taxon>Acaryochloris</taxon>
        <taxon>Acaryochloris thomasi</taxon>
    </lineage>
</organism>
<gene>
    <name evidence="2" type="ORF">C1752_04051</name>
</gene>
<dbReference type="Proteomes" id="UP000248857">
    <property type="component" value="Unassembled WGS sequence"/>
</dbReference>
<keyword evidence="1" id="KW-0732">Signal</keyword>
<dbReference type="EMBL" id="PQWO01000012">
    <property type="protein sequence ID" value="PZD72122.1"/>
    <property type="molecule type" value="Genomic_DNA"/>
</dbReference>
<accession>A0A2W1JML3</accession>
<evidence type="ECO:0008006" key="4">
    <source>
        <dbReference type="Google" id="ProtNLM"/>
    </source>
</evidence>
<comment type="caution">
    <text evidence="2">The sequence shown here is derived from an EMBL/GenBank/DDBJ whole genome shotgun (WGS) entry which is preliminary data.</text>
</comment>
<feature type="chain" id="PRO_5015984699" description="Peptidase C-terminal archaeal/bacterial domain-containing protein" evidence="1">
    <location>
        <begin position="31"/>
        <end position="162"/>
    </location>
</feature>
<dbReference type="AlphaFoldDB" id="A0A2W1JML3"/>
<sequence length="162" mass="17377">MQIFSSRHPVLRGWSSLLMIATFLAAPALAKPSNFGSVSVAPGFKPAAKNLTGYAKGAVALHKVVGDRDRNNNRCMGYGSPEPDHILVLKGNFARLKLQVKSGKDTTLLIKGPGNQLFCADDTARGQDAGLTAQKLRGGTYQVWVGTSEPGQKYRYTLSVAE</sequence>
<keyword evidence="3" id="KW-1185">Reference proteome</keyword>